<organism evidence="2 3">
    <name type="scientific">Trichostrongylus colubriformis</name>
    <name type="common">Black scour worm</name>
    <dbReference type="NCBI Taxonomy" id="6319"/>
    <lineage>
        <taxon>Eukaryota</taxon>
        <taxon>Metazoa</taxon>
        <taxon>Ecdysozoa</taxon>
        <taxon>Nematoda</taxon>
        <taxon>Chromadorea</taxon>
        <taxon>Rhabditida</taxon>
        <taxon>Rhabditina</taxon>
        <taxon>Rhabditomorpha</taxon>
        <taxon>Strongyloidea</taxon>
        <taxon>Trichostrongylidae</taxon>
        <taxon>Trichostrongylus</taxon>
    </lineage>
</organism>
<evidence type="ECO:0000313" key="3">
    <source>
        <dbReference type="Proteomes" id="UP001331761"/>
    </source>
</evidence>
<reference evidence="2 3" key="1">
    <citation type="submission" date="2019-10" db="EMBL/GenBank/DDBJ databases">
        <title>Assembly and Annotation for the nematode Trichostrongylus colubriformis.</title>
        <authorList>
            <person name="Martin J."/>
        </authorList>
    </citation>
    <scope>NUCLEOTIDE SEQUENCE [LARGE SCALE GENOMIC DNA]</scope>
    <source>
        <strain evidence="2">G859</strain>
        <tissue evidence="2">Whole worm</tissue>
    </source>
</reference>
<evidence type="ECO:0000259" key="1">
    <source>
        <dbReference type="Pfam" id="PF01048"/>
    </source>
</evidence>
<dbReference type="AlphaFoldDB" id="A0AAN8FSV5"/>
<protein>
    <recommendedName>
        <fullName evidence="1">Nucleoside phosphorylase domain-containing protein</fullName>
    </recommendedName>
</protein>
<feature type="domain" description="Nucleoside phosphorylase" evidence="1">
    <location>
        <begin position="1"/>
        <end position="104"/>
    </location>
</feature>
<dbReference type="EMBL" id="WIXE01007757">
    <property type="protein sequence ID" value="KAK5980157.1"/>
    <property type="molecule type" value="Genomic_DNA"/>
</dbReference>
<dbReference type="GO" id="GO:0006218">
    <property type="term" value="P:uridine catabolic process"/>
    <property type="evidence" value="ECO:0007669"/>
    <property type="project" value="TreeGrafter"/>
</dbReference>
<comment type="caution">
    <text evidence="2">The sequence shown here is derived from an EMBL/GenBank/DDBJ whole genome shotgun (WGS) entry which is preliminary data.</text>
</comment>
<dbReference type="InterPro" id="IPR035994">
    <property type="entry name" value="Nucleoside_phosphorylase_sf"/>
</dbReference>
<accession>A0AAN8FSV5</accession>
<dbReference type="Pfam" id="PF01048">
    <property type="entry name" value="PNP_UDP_1"/>
    <property type="match status" value="1"/>
</dbReference>
<dbReference type="GO" id="GO:0004850">
    <property type="term" value="F:uridine phosphorylase activity"/>
    <property type="evidence" value="ECO:0007669"/>
    <property type="project" value="TreeGrafter"/>
</dbReference>
<dbReference type="PANTHER" id="PTHR43691:SF11">
    <property type="entry name" value="FI09636P-RELATED"/>
    <property type="match status" value="1"/>
</dbReference>
<keyword evidence="3" id="KW-1185">Reference proteome</keyword>
<gene>
    <name evidence="2" type="ORF">GCK32_020320</name>
</gene>
<evidence type="ECO:0000313" key="2">
    <source>
        <dbReference type="EMBL" id="KAK5980157.1"/>
    </source>
</evidence>
<proteinExistence type="predicted"/>
<dbReference type="Proteomes" id="UP001331761">
    <property type="component" value="Unassembled WGS sequence"/>
</dbReference>
<feature type="non-terminal residue" evidence="2">
    <location>
        <position position="105"/>
    </location>
</feature>
<name>A0AAN8FSV5_TRICO</name>
<dbReference type="InterPro" id="IPR000845">
    <property type="entry name" value="Nucleoside_phosphorylase_d"/>
</dbReference>
<dbReference type="GO" id="GO:0005829">
    <property type="term" value="C:cytosol"/>
    <property type="evidence" value="ECO:0007669"/>
    <property type="project" value="TreeGrafter"/>
</dbReference>
<dbReference type="PANTHER" id="PTHR43691">
    <property type="entry name" value="URIDINE PHOSPHORYLASE"/>
    <property type="match status" value="1"/>
</dbReference>
<sequence length="105" mass="11521">MGTPSLSIMLVEALKLLHHAKAKDVKFIRLGTSGGVGVEPGTVVVTVNAMNGELKDKYVQWIGGQKVERDTHLDEDLRNDLITLAKEKKIPVETGLTLCADDFYE</sequence>
<dbReference type="SUPFAM" id="SSF53167">
    <property type="entry name" value="Purine and uridine phosphorylases"/>
    <property type="match status" value="1"/>
</dbReference>
<dbReference type="Gene3D" id="3.40.50.1580">
    <property type="entry name" value="Nucleoside phosphorylase domain"/>
    <property type="match status" value="1"/>
</dbReference>